<keyword evidence="3" id="KW-1185">Reference proteome</keyword>
<dbReference type="EMBL" id="FQVO01000010">
    <property type="protein sequence ID" value="SHF18895.1"/>
    <property type="molecule type" value="Genomic_DNA"/>
</dbReference>
<gene>
    <name evidence="2" type="ORF">SAMN05444408_110118</name>
</gene>
<evidence type="ECO:0000259" key="1">
    <source>
        <dbReference type="Pfam" id="PF13568"/>
    </source>
</evidence>
<accession>A0A1M4ZLR9</accession>
<evidence type="ECO:0000313" key="3">
    <source>
        <dbReference type="Proteomes" id="UP000184236"/>
    </source>
</evidence>
<dbReference type="AlphaFoldDB" id="A0A1M4ZLR9"/>
<name>A0A1M4ZLR9_9FLAO</name>
<organism evidence="2 3">
    <name type="scientific">Chryseobacterium takakiae</name>
    <dbReference type="NCBI Taxonomy" id="1302685"/>
    <lineage>
        <taxon>Bacteria</taxon>
        <taxon>Pseudomonadati</taxon>
        <taxon>Bacteroidota</taxon>
        <taxon>Flavobacteriia</taxon>
        <taxon>Flavobacteriales</taxon>
        <taxon>Weeksellaceae</taxon>
        <taxon>Chryseobacterium group</taxon>
        <taxon>Chryseobacterium</taxon>
    </lineage>
</organism>
<reference evidence="3" key="1">
    <citation type="submission" date="2016-11" db="EMBL/GenBank/DDBJ databases">
        <authorList>
            <person name="Varghese N."/>
            <person name="Submissions S."/>
        </authorList>
    </citation>
    <scope>NUCLEOTIDE SEQUENCE [LARGE SCALE GENOMIC DNA]</scope>
    <source>
        <strain evidence="3">DSM 26898</strain>
    </source>
</reference>
<dbReference type="OrthoDB" id="1255706at2"/>
<dbReference type="Proteomes" id="UP000184236">
    <property type="component" value="Unassembled WGS sequence"/>
</dbReference>
<proteinExistence type="predicted"/>
<dbReference type="RefSeq" id="WP_072885344.1">
    <property type="nucleotide sequence ID" value="NZ_FQVO01000010.1"/>
</dbReference>
<protein>
    <submittedName>
        <fullName evidence="2">Outer membrane protein beta-barrel domain-containing protein</fullName>
    </submittedName>
</protein>
<dbReference type="InterPro" id="IPR025665">
    <property type="entry name" value="Beta-barrel_OMP_2"/>
</dbReference>
<dbReference type="STRING" id="1302685.SAMN05444408_110118"/>
<dbReference type="Pfam" id="PF13568">
    <property type="entry name" value="OMP_b-brl_2"/>
    <property type="match status" value="1"/>
</dbReference>
<feature type="domain" description="Outer membrane protein beta-barrel" evidence="1">
    <location>
        <begin position="22"/>
        <end position="177"/>
    </location>
</feature>
<sequence length="200" mass="23216">MRYLLVITLVFCASLRGQEYKHEVGVNAYYDRVNQDYIKFKGLQKQNLLYKGASSFQINYDYNISTTLYVGGGLGYSKRGFITENKDYSSSYIQIPVRFGVEVYQNRYFEIRPYAGGYIGIPLKANVKIKDNYFSISVDNKSLDLGIESGVNIGFKLNDQYKINFIPRMQFGLSNIYQEYYYEKRRNIAFSIGLGLIRKI</sequence>
<evidence type="ECO:0000313" key="2">
    <source>
        <dbReference type="EMBL" id="SHF18895.1"/>
    </source>
</evidence>